<evidence type="ECO:0008006" key="4">
    <source>
        <dbReference type="Google" id="ProtNLM"/>
    </source>
</evidence>
<dbReference type="Proteomes" id="UP000664357">
    <property type="component" value="Unassembled WGS sequence"/>
</dbReference>
<keyword evidence="1" id="KW-1133">Transmembrane helix</keyword>
<keyword evidence="1" id="KW-0812">Transmembrane</keyword>
<reference evidence="2 3" key="1">
    <citation type="submission" date="2024-02" db="EMBL/GenBank/DDBJ databases">
        <title>The Genome Sequence of Enterococcus sp. DIV0159.</title>
        <authorList>
            <person name="Earl A."/>
            <person name="Manson A."/>
            <person name="Gilmore M."/>
            <person name="Sanders J."/>
            <person name="Shea T."/>
            <person name="Howe W."/>
            <person name="Livny J."/>
            <person name="Cuomo C."/>
            <person name="Neafsey D."/>
            <person name="Birren B."/>
        </authorList>
    </citation>
    <scope>NUCLEOTIDE SEQUENCE [LARGE SCALE GENOMIC DNA]</scope>
    <source>
        <strain evidence="2 3">665A</strain>
    </source>
</reference>
<organism evidence="2 3">
    <name type="scientific">Candidatus Enterococcus ferrettii</name>
    <dbReference type="NCBI Taxonomy" id="2815324"/>
    <lineage>
        <taxon>Bacteria</taxon>
        <taxon>Bacillati</taxon>
        <taxon>Bacillota</taxon>
        <taxon>Bacilli</taxon>
        <taxon>Lactobacillales</taxon>
        <taxon>Enterococcaceae</taxon>
        <taxon>Enterococcus</taxon>
    </lineage>
</organism>
<accession>A0ABV0ENK6</accession>
<protein>
    <recommendedName>
        <fullName evidence="4">YcxB-like protein domain-containing protein</fullName>
    </recommendedName>
</protein>
<name>A0ABV0ENK6_9ENTE</name>
<keyword evidence="3" id="KW-1185">Reference proteome</keyword>
<sequence>MLLLLILYSAVAVDQLTRINSFQRSLWLDDEHFSEDKLVISIVNGQIVLEKDYLSNFVEFITKDDYILRIPAFDWVITIRKTLLPMQLKAGYTKSFGRRVRLTNHDKKFLFKQSKKERKNQIIIFIALQIIAIILYVVFTLVANTNSKGEMNLFLFLLITILSCVVAIWFSKTIISLVLTQSTGHSLGLPNVTGEYYEYRVEGMKVRLSKDSVDIRYDDRERVLITTIGEYKYIERFKMKDFTAFKDSLV</sequence>
<evidence type="ECO:0000256" key="1">
    <source>
        <dbReference type="SAM" id="Phobius"/>
    </source>
</evidence>
<dbReference type="EMBL" id="JAFREL020000001">
    <property type="protein sequence ID" value="MEO1770205.1"/>
    <property type="molecule type" value="Genomic_DNA"/>
</dbReference>
<feature type="transmembrane region" description="Helical" evidence="1">
    <location>
        <begin position="153"/>
        <end position="171"/>
    </location>
</feature>
<evidence type="ECO:0000313" key="2">
    <source>
        <dbReference type="EMBL" id="MEO1770205.1"/>
    </source>
</evidence>
<keyword evidence="1" id="KW-0472">Membrane</keyword>
<gene>
    <name evidence="2" type="ORF">JZO67_002156</name>
</gene>
<comment type="caution">
    <text evidence="2">The sequence shown here is derived from an EMBL/GenBank/DDBJ whole genome shotgun (WGS) entry which is preliminary data.</text>
</comment>
<proteinExistence type="predicted"/>
<feature type="transmembrane region" description="Helical" evidence="1">
    <location>
        <begin position="122"/>
        <end position="141"/>
    </location>
</feature>
<evidence type="ECO:0000313" key="3">
    <source>
        <dbReference type="Proteomes" id="UP000664357"/>
    </source>
</evidence>